<accession>A0ABW6HCV0</accession>
<protein>
    <submittedName>
        <fullName evidence="3">Universal stress protein</fullName>
    </submittedName>
</protein>
<reference evidence="3 4" key="1">
    <citation type="submission" date="2024-09" db="EMBL/GenBank/DDBJ databases">
        <title>The Natural Products Discovery Center: Release of the First 8490 Sequenced Strains for Exploring Actinobacteria Biosynthetic Diversity.</title>
        <authorList>
            <person name="Kalkreuter E."/>
            <person name="Kautsar S.A."/>
            <person name="Yang D."/>
            <person name="Bader C.D."/>
            <person name="Teijaro C.N."/>
            <person name="Fluegel L."/>
            <person name="Davis C.M."/>
            <person name="Simpson J.R."/>
            <person name="Lauterbach L."/>
            <person name="Steele A.D."/>
            <person name="Gui C."/>
            <person name="Meng S."/>
            <person name="Li G."/>
            <person name="Viehrig K."/>
            <person name="Ye F."/>
            <person name="Su P."/>
            <person name="Kiefer A.F."/>
            <person name="Nichols A."/>
            <person name="Cepeda A.J."/>
            <person name="Yan W."/>
            <person name="Fan B."/>
            <person name="Jiang Y."/>
            <person name="Adhikari A."/>
            <person name="Zheng C.-J."/>
            <person name="Schuster L."/>
            <person name="Cowan T.M."/>
            <person name="Smanski M.J."/>
            <person name="Chevrette M.G."/>
            <person name="De Carvalho L.P.S."/>
            <person name="Shen B."/>
        </authorList>
    </citation>
    <scope>NUCLEOTIDE SEQUENCE [LARGE SCALE GENOMIC DNA]</scope>
    <source>
        <strain evidence="3 4">NPDC059500</strain>
    </source>
</reference>
<evidence type="ECO:0000256" key="1">
    <source>
        <dbReference type="ARBA" id="ARBA00008791"/>
    </source>
</evidence>
<keyword evidence="4" id="KW-1185">Reference proteome</keyword>
<organism evidence="3 4">
    <name type="scientific">Streptomyces anandii</name>
    <dbReference type="NCBI Taxonomy" id="285454"/>
    <lineage>
        <taxon>Bacteria</taxon>
        <taxon>Bacillati</taxon>
        <taxon>Actinomycetota</taxon>
        <taxon>Actinomycetes</taxon>
        <taxon>Kitasatosporales</taxon>
        <taxon>Streptomycetaceae</taxon>
        <taxon>Streptomyces</taxon>
    </lineage>
</organism>
<dbReference type="Gene3D" id="3.40.50.620">
    <property type="entry name" value="HUPs"/>
    <property type="match status" value="2"/>
</dbReference>
<sequence>MPRNVTVGVDGSPESRAAAEWAAREAGLLGLPLRVVHAWQPVVQAPLLGVEASRDQAEQMLREVGESLRLRHSRIEVNIDYLTGRPVEALCEAASEAELLVLGSRALGGVSGFVLGSVGLSVAAHAKRPVVFVRADEDRERVPARPSSGAYAHRPVVLGLDTASPDDVVIRFAFDAAMRRSAALRVVHGWYPPRHFGHTTSTVAQLHEPAARSASAVLAEVLRSWRQRYPDVEVAEDALSGSAARLLVDASRGASLVVVGRRARRGLFGTHIGPVAHGVLHHTAAPVAVVAHG</sequence>
<dbReference type="InterPro" id="IPR014729">
    <property type="entry name" value="Rossmann-like_a/b/a_fold"/>
</dbReference>
<proteinExistence type="inferred from homology"/>
<comment type="caution">
    <text evidence="3">The sequence shown here is derived from an EMBL/GenBank/DDBJ whole genome shotgun (WGS) entry which is preliminary data.</text>
</comment>
<gene>
    <name evidence="3" type="ORF">ACFW88_27255</name>
</gene>
<evidence type="ECO:0000313" key="4">
    <source>
        <dbReference type="Proteomes" id="UP001599756"/>
    </source>
</evidence>
<comment type="similarity">
    <text evidence="1">Belongs to the universal stress protein A family.</text>
</comment>
<name>A0ABW6HCV0_9ACTN</name>
<evidence type="ECO:0000313" key="3">
    <source>
        <dbReference type="EMBL" id="MFE1754196.1"/>
    </source>
</evidence>
<feature type="domain" description="UspA" evidence="2">
    <location>
        <begin position="154"/>
        <end position="290"/>
    </location>
</feature>
<feature type="domain" description="UspA" evidence="2">
    <location>
        <begin position="1"/>
        <end position="134"/>
    </location>
</feature>
<dbReference type="SUPFAM" id="SSF52402">
    <property type="entry name" value="Adenine nucleotide alpha hydrolases-like"/>
    <property type="match status" value="2"/>
</dbReference>
<dbReference type="PANTHER" id="PTHR46268:SF6">
    <property type="entry name" value="UNIVERSAL STRESS PROTEIN UP12"/>
    <property type="match status" value="1"/>
</dbReference>
<evidence type="ECO:0000259" key="2">
    <source>
        <dbReference type="Pfam" id="PF00582"/>
    </source>
</evidence>
<dbReference type="Proteomes" id="UP001599756">
    <property type="component" value="Unassembled WGS sequence"/>
</dbReference>
<dbReference type="RefSeq" id="WP_381842645.1">
    <property type="nucleotide sequence ID" value="NZ_JBHYTS010000054.1"/>
</dbReference>
<dbReference type="EMBL" id="JBHYTS010000054">
    <property type="protein sequence ID" value="MFE1754196.1"/>
    <property type="molecule type" value="Genomic_DNA"/>
</dbReference>
<dbReference type="PANTHER" id="PTHR46268">
    <property type="entry name" value="STRESS RESPONSE PROTEIN NHAX"/>
    <property type="match status" value="1"/>
</dbReference>
<dbReference type="InterPro" id="IPR006015">
    <property type="entry name" value="Universal_stress_UspA"/>
</dbReference>
<dbReference type="Pfam" id="PF00582">
    <property type="entry name" value="Usp"/>
    <property type="match status" value="2"/>
</dbReference>
<dbReference type="InterPro" id="IPR006016">
    <property type="entry name" value="UspA"/>
</dbReference>
<dbReference type="PRINTS" id="PR01438">
    <property type="entry name" value="UNVRSLSTRESS"/>
</dbReference>